<dbReference type="GO" id="GO:0005509">
    <property type="term" value="F:calcium ion binding"/>
    <property type="evidence" value="ECO:0007669"/>
    <property type="project" value="InterPro"/>
</dbReference>
<proteinExistence type="predicted"/>
<evidence type="ECO:0000256" key="1">
    <source>
        <dbReference type="ARBA" id="ARBA00004613"/>
    </source>
</evidence>
<dbReference type="RefSeq" id="WP_052244335.1">
    <property type="nucleotide sequence ID" value="NZ_JSUQ01000004.1"/>
</dbReference>
<dbReference type="PATRIC" id="fig|1515334.3.peg.1396"/>
<dbReference type="SUPFAM" id="SSF51120">
    <property type="entry name" value="beta-Roll"/>
    <property type="match status" value="3"/>
</dbReference>
<dbReference type="PROSITE" id="PS00330">
    <property type="entry name" value="HEMOLYSIN_CALCIUM"/>
    <property type="match status" value="1"/>
</dbReference>
<name>A0A0B3RT41_9RHOB</name>
<evidence type="ECO:0000259" key="3">
    <source>
        <dbReference type="Pfam" id="PF13946"/>
    </source>
</evidence>
<gene>
    <name evidence="4" type="ORF">OA50_01394</name>
</gene>
<dbReference type="OrthoDB" id="7433198at2"/>
<dbReference type="AlphaFoldDB" id="A0A0B3RT41"/>
<sequence length="650" mass="66963">MAHLASNYDSFETFLDQADAFWTVDLGALNSSGVQGTAVMAMVTDDDGSTYLNVAISATGLTPSQTHAQHIHGLFDENGTPIDSVAPTIADDLDRDGMVEVLEGVSKYGDVILPLSMDGMMPMADASGRISFVQSYDLGDNSNFFSPVTMTDYFASDLMPLELREIVLHGVEIPDGIGTGTGGEVAGGENGYIGILPAAAGSIEVATREEAFAVLAEHRETASDTVVLTPNPDMFDAGPGDDMVDGLAGDDTITGGADNDSLMGGLGADILEGNGGNDMLDSGQMDVNAPNAADAGASGGLTLAQYDGGIAGGAGNDMIMGGAGDEILTGDDDSRTAAATGSTFDAMADGMDTIHGGAGNDEIHTGSWSDSDQGLPNAQTGIMADVAYGDGGDDILRGAEGDDMLFGNMGADNIGGGGGDDMIYGDGMFTGDIEGITGQIYRLYVTAFDRDPDGPGFESWATGIGTGSFNLSAAANGFANSPEFNDVFGGGTNEDFVRAMYQNTLDRGADPGGLAHWVGKLDAGASRAEVLLGFSESPEMQMRSASDMQDWVDAQGTNDVIAGNGGTNTLSGGYLSDTFVFGTDTGSSHIVTDLESWDMLDFTAFGYADADAAIAQMMQQGDDVVFMDQDVTVTLEDTQLGQVSSEMILV</sequence>
<feature type="domain" description="DUF4214" evidence="3">
    <location>
        <begin position="475"/>
        <end position="541"/>
    </location>
</feature>
<dbReference type="PRINTS" id="PR00313">
    <property type="entry name" value="CABNDNGRPT"/>
</dbReference>
<dbReference type="Gene3D" id="2.150.10.10">
    <property type="entry name" value="Serralysin-like metalloprotease, C-terminal"/>
    <property type="match status" value="2"/>
</dbReference>
<reference evidence="4 5" key="1">
    <citation type="submission" date="2014-10" db="EMBL/GenBank/DDBJ databases">
        <title>Genome sequence of Ponticoccus sp. strain UMTAT08 isolated from clonal culture of toxic dinoflagellate Alexandrium tamiyavanichii.</title>
        <authorList>
            <person name="Gan H.Y."/>
            <person name="Muhd D.-D."/>
            <person name="Mohd Noor M.E."/>
            <person name="Yeong Y.S."/>
            <person name="Usup G."/>
        </authorList>
    </citation>
    <scope>NUCLEOTIDE SEQUENCE [LARGE SCALE GENOMIC DNA]</scope>
    <source>
        <strain evidence="4 5">UMTAT08</strain>
    </source>
</reference>
<dbReference type="PANTHER" id="PTHR38340">
    <property type="entry name" value="S-LAYER PROTEIN"/>
    <property type="match status" value="1"/>
</dbReference>
<evidence type="ECO:0000313" key="5">
    <source>
        <dbReference type="Proteomes" id="UP000030960"/>
    </source>
</evidence>
<dbReference type="InterPro" id="IPR018511">
    <property type="entry name" value="Hemolysin-typ_Ca-bd_CS"/>
</dbReference>
<keyword evidence="5" id="KW-1185">Reference proteome</keyword>
<dbReference type="Pfam" id="PF13946">
    <property type="entry name" value="DUF4214"/>
    <property type="match status" value="1"/>
</dbReference>
<dbReference type="STRING" id="561184.SAMN05216376_101441"/>
<comment type="subcellular location">
    <subcellularLocation>
        <location evidence="1">Secreted</location>
    </subcellularLocation>
</comment>
<dbReference type="InterPro" id="IPR011049">
    <property type="entry name" value="Serralysin-like_metalloprot_C"/>
</dbReference>
<dbReference type="Proteomes" id="UP000030960">
    <property type="component" value="Unassembled WGS sequence"/>
</dbReference>
<dbReference type="InterPro" id="IPR038255">
    <property type="entry name" value="PBS_linker_sf"/>
</dbReference>
<dbReference type="InterPro" id="IPR001343">
    <property type="entry name" value="Hemolysn_Ca-bd"/>
</dbReference>
<dbReference type="Pfam" id="PF00353">
    <property type="entry name" value="HemolysinCabind"/>
    <property type="match status" value="5"/>
</dbReference>
<dbReference type="PANTHER" id="PTHR38340:SF1">
    <property type="entry name" value="S-LAYER PROTEIN"/>
    <property type="match status" value="1"/>
</dbReference>
<dbReference type="GO" id="GO:0005576">
    <property type="term" value="C:extracellular region"/>
    <property type="evidence" value="ECO:0007669"/>
    <property type="project" value="UniProtKB-SubCell"/>
</dbReference>
<evidence type="ECO:0000256" key="2">
    <source>
        <dbReference type="ARBA" id="ARBA00022525"/>
    </source>
</evidence>
<dbReference type="InterPro" id="IPR025282">
    <property type="entry name" value="DUF4214"/>
</dbReference>
<dbReference type="InterPro" id="IPR050557">
    <property type="entry name" value="RTX_toxin/Mannuronan_C5-epim"/>
</dbReference>
<comment type="caution">
    <text evidence="4">The sequence shown here is derived from an EMBL/GenBank/DDBJ whole genome shotgun (WGS) entry which is preliminary data.</text>
</comment>
<protein>
    <submittedName>
        <fullName evidence="4">Putative extracellular nuclease</fullName>
    </submittedName>
</protein>
<dbReference type="EMBL" id="JSUQ01000004">
    <property type="protein sequence ID" value="KHQ54165.1"/>
    <property type="molecule type" value="Genomic_DNA"/>
</dbReference>
<accession>A0A0B3RT41</accession>
<organism evidence="4 5">
    <name type="scientific">Mameliella alba</name>
    <dbReference type="NCBI Taxonomy" id="561184"/>
    <lineage>
        <taxon>Bacteria</taxon>
        <taxon>Pseudomonadati</taxon>
        <taxon>Pseudomonadota</taxon>
        <taxon>Alphaproteobacteria</taxon>
        <taxon>Rhodobacterales</taxon>
        <taxon>Roseobacteraceae</taxon>
        <taxon>Mameliella</taxon>
    </lineage>
</organism>
<dbReference type="Gene3D" id="1.10.3130.20">
    <property type="entry name" value="Phycobilisome linker domain"/>
    <property type="match status" value="1"/>
</dbReference>
<keyword evidence="2" id="KW-0964">Secreted</keyword>
<evidence type="ECO:0000313" key="4">
    <source>
        <dbReference type="EMBL" id="KHQ54165.1"/>
    </source>
</evidence>